<evidence type="ECO:0000313" key="1">
    <source>
        <dbReference type="EMBL" id="KAK8401750.1"/>
    </source>
</evidence>
<reference evidence="1 2" key="1">
    <citation type="submission" date="2023-03" db="EMBL/GenBank/DDBJ databases">
        <title>High-quality genome of Scylla paramamosain provides insights in environmental adaptation.</title>
        <authorList>
            <person name="Zhang L."/>
        </authorList>
    </citation>
    <scope>NUCLEOTIDE SEQUENCE [LARGE SCALE GENOMIC DNA]</scope>
    <source>
        <strain evidence="1">LZ_2023a</strain>
        <tissue evidence="1">Muscle</tissue>
    </source>
</reference>
<evidence type="ECO:0000313" key="2">
    <source>
        <dbReference type="Proteomes" id="UP001487740"/>
    </source>
</evidence>
<name>A0AAW0UPT2_SCYPA</name>
<organism evidence="1 2">
    <name type="scientific">Scylla paramamosain</name>
    <name type="common">Mud crab</name>
    <dbReference type="NCBI Taxonomy" id="85552"/>
    <lineage>
        <taxon>Eukaryota</taxon>
        <taxon>Metazoa</taxon>
        <taxon>Ecdysozoa</taxon>
        <taxon>Arthropoda</taxon>
        <taxon>Crustacea</taxon>
        <taxon>Multicrustacea</taxon>
        <taxon>Malacostraca</taxon>
        <taxon>Eumalacostraca</taxon>
        <taxon>Eucarida</taxon>
        <taxon>Decapoda</taxon>
        <taxon>Pleocyemata</taxon>
        <taxon>Brachyura</taxon>
        <taxon>Eubrachyura</taxon>
        <taxon>Portunoidea</taxon>
        <taxon>Portunidae</taxon>
        <taxon>Portuninae</taxon>
        <taxon>Scylla</taxon>
    </lineage>
</organism>
<sequence>MEKLACSQQSPAGVVVSKDWLEDSLGRGQPMKSGSLAKLSKSWKYKTKFSFEDCQKKYYKNKKKKH</sequence>
<dbReference type="EMBL" id="JARAKH010000008">
    <property type="protein sequence ID" value="KAK8401750.1"/>
    <property type="molecule type" value="Genomic_DNA"/>
</dbReference>
<proteinExistence type="predicted"/>
<comment type="caution">
    <text evidence="1">The sequence shown here is derived from an EMBL/GenBank/DDBJ whole genome shotgun (WGS) entry which is preliminary data.</text>
</comment>
<accession>A0AAW0UPT2</accession>
<evidence type="ECO:0008006" key="3">
    <source>
        <dbReference type="Google" id="ProtNLM"/>
    </source>
</evidence>
<protein>
    <recommendedName>
        <fullName evidence="3">BRCT domain-containing protein</fullName>
    </recommendedName>
</protein>
<keyword evidence="2" id="KW-1185">Reference proteome</keyword>
<dbReference type="Proteomes" id="UP001487740">
    <property type="component" value="Unassembled WGS sequence"/>
</dbReference>
<dbReference type="AlphaFoldDB" id="A0AAW0UPT2"/>
<gene>
    <name evidence="1" type="ORF">O3P69_001102</name>
</gene>